<comment type="caution">
    <text evidence="2">The sequence shown here is derived from an EMBL/GenBank/DDBJ whole genome shotgun (WGS) entry which is preliminary data.</text>
</comment>
<protein>
    <submittedName>
        <fullName evidence="2">Signal peptide peptidase-like 2B isoform X2</fullName>
    </submittedName>
</protein>
<dbReference type="AlphaFoldDB" id="A0AAD4ZYE6"/>
<accession>A0AAD4ZYE6</accession>
<dbReference type="InterPro" id="IPR003137">
    <property type="entry name" value="PA_domain"/>
</dbReference>
<dbReference type="Proteomes" id="UP001205998">
    <property type="component" value="Unassembled WGS sequence"/>
</dbReference>
<evidence type="ECO:0000259" key="1">
    <source>
        <dbReference type="Pfam" id="PF02225"/>
    </source>
</evidence>
<dbReference type="Pfam" id="PF02225">
    <property type="entry name" value="PA"/>
    <property type="match status" value="1"/>
</dbReference>
<feature type="domain" description="PA" evidence="1">
    <location>
        <begin position="2"/>
        <end position="52"/>
    </location>
</feature>
<dbReference type="InterPro" id="IPR046450">
    <property type="entry name" value="PA_dom_sf"/>
</dbReference>
<name>A0AAD4ZYE6_SILAS</name>
<sequence>MVMRGNCTFYEKVRLAQINGAKGLLIISKEWLSQFEEIDIPLALISYTDLLDIHTLIRESLVMKVENDDEKDDEK</sequence>
<evidence type="ECO:0000313" key="3">
    <source>
        <dbReference type="Proteomes" id="UP001205998"/>
    </source>
</evidence>
<dbReference type="EMBL" id="MU601083">
    <property type="protein sequence ID" value="KAI5606364.1"/>
    <property type="molecule type" value="Genomic_DNA"/>
</dbReference>
<dbReference type="Gene3D" id="3.50.30.30">
    <property type="match status" value="1"/>
</dbReference>
<dbReference type="SUPFAM" id="SSF52025">
    <property type="entry name" value="PA domain"/>
    <property type="match status" value="1"/>
</dbReference>
<gene>
    <name evidence="2" type="ORF">C0J50_12560</name>
</gene>
<keyword evidence="3" id="KW-1185">Reference proteome</keyword>
<reference evidence="2" key="1">
    <citation type="submission" date="2018-07" db="EMBL/GenBank/DDBJ databases">
        <title>Comparative genomics of catfishes provides insights into carnivory and benthic adaptation.</title>
        <authorList>
            <person name="Zhang Y."/>
            <person name="Wang D."/>
            <person name="Peng Z."/>
            <person name="Zheng S."/>
            <person name="Shao F."/>
            <person name="Tao W."/>
        </authorList>
    </citation>
    <scope>NUCLEOTIDE SEQUENCE</scope>
    <source>
        <strain evidence="2">Chongqing</strain>
    </source>
</reference>
<proteinExistence type="predicted"/>
<evidence type="ECO:0000313" key="2">
    <source>
        <dbReference type="EMBL" id="KAI5606364.1"/>
    </source>
</evidence>
<organism evidence="2 3">
    <name type="scientific">Silurus asotus</name>
    <name type="common">Amur catfish</name>
    <name type="synonym">Parasilurus asotus</name>
    <dbReference type="NCBI Taxonomy" id="30991"/>
    <lineage>
        <taxon>Eukaryota</taxon>
        <taxon>Metazoa</taxon>
        <taxon>Chordata</taxon>
        <taxon>Craniata</taxon>
        <taxon>Vertebrata</taxon>
        <taxon>Euteleostomi</taxon>
        <taxon>Actinopterygii</taxon>
        <taxon>Neopterygii</taxon>
        <taxon>Teleostei</taxon>
        <taxon>Ostariophysi</taxon>
        <taxon>Siluriformes</taxon>
        <taxon>Siluridae</taxon>
        <taxon>Silurus</taxon>
    </lineage>
</organism>